<name>A0ABU1YX59_9MICC</name>
<dbReference type="InterPro" id="IPR027417">
    <property type="entry name" value="P-loop_NTPase"/>
</dbReference>
<dbReference type="SUPFAM" id="SSF52540">
    <property type="entry name" value="P-loop containing nucleoside triphosphate hydrolases"/>
    <property type="match status" value="1"/>
</dbReference>
<feature type="domain" description="ABC transporter" evidence="5">
    <location>
        <begin position="18"/>
        <end position="250"/>
    </location>
</feature>
<evidence type="ECO:0000256" key="4">
    <source>
        <dbReference type="ARBA" id="ARBA00022840"/>
    </source>
</evidence>
<comment type="similarity">
    <text evidence="1">Belongs to the ABC transporter superfamily.</text>
</comment>
<evidence type="ECO:0000256" key="3">
    <source>
        <dbReference type="ARBA" id="ARBA00022741"/>
    </source>
</evidence>
<evidence type="ECO:0000313" key="7">
    <source>
        <dbReference type="Proteomes" id="UP001180715"/>
    </source>
</evidence>
<evidence type="ECO:0000256" key="2">
    <source>
        <dbReference type="ARBA" id="ARBA00022448"/>
    </source>
</evidence>
<dbReference type="InterPro" id="IPR050153">
    <property type="entry name" value="Metal_Ion_Import_ABC"/>
</dbReference>
<dbReference type="EMBL" id="JAVDXX010000001">
    <property type="protein sequence ID" value="MDR7292922.1"/>
    <property type="molecule type" value="Genomic_DNA"/>
</dbReference>
<evidence type="ECO:0000259" key="5">
    <source>
        <dbReference type="PROSITE" id="PS50893"/>
    </source>
</evidence>
<dbReference type="Pfam" id="PF00005">
    <property type="entry name" value="ABC_tran"/>
    <property type="match status" value="1"/>
</dbReference>
<organism evidence="6 7">
    <name type="scientific">Pseudoglutamicibacter albus</name>
    <dbReference type="NCBI Taxonomy" id="98671"/>
    <lineage>
        <taxon>Bacteria</taxon>
        <taxon>Bacillati</taxon>
        <taxon>Actinomycetota</taxon>
        <taxon>Actinomycetes</taxon>
        <taxon>Micrococcales</taxon>
        <taxon>Micrococcaceae</taxon>
        <taxon>Pseudoglutamicibacter</taxon>
    </lineage>
</organism>
<keyword evidence="2" id="KW-0813">Transport</keyword>
<sequence>MLKHQADEEDTMQTADAVRIEELTVRYGRNTILSNVNLSIPAGRMVGVMGPNGAGKSTLVKACLGLIPRATGRIVINGKSLDEVRGEVAYIPQRTTSDWDFPITVLETAVLGSYPRLRTFQRPSRADRERARECLEAVGMSEYATTQLRELSGGQAQRVFTARALMQEATVFFLDEPFVGIDAASQARITHILKQRVAHGATVIVVHHDLNNARLIFDDIVLVNRRIIANGATAATFTADNLSATYGPDIITYAPALLGGAAHSGSDASGTGGGENENL</sequence>
<dbReference type="InterPro" id="IPR003439">
    <property type="entry name" value="ABC_transporter-like_ATP-bd"/>
</dbReference>
<comment type="caution">
    <text evidence="6">The sequence shown here is derived from an EMBL/GenBank/DDBJ whole genome shotgun (WGS) entry which is preliminary data.</text>
</comment>
<dbReference type="CDD" id="cd03235">
    <property type="entry name" value="ABC_Metallic_Cations"/>
    <property type="match status" value="1"/>
</dbReference>
<protein>
    <submittedName>
        <fullName evidence="6">ABC-type Mn2+/Zn2+ transport system ATPase subunit</fullName>
    </submittedName>
</protein>
<keyword evidence="4" id="KW-0067">ATP-binding</keyword>
<gene>
    <name evidence="6" type="ORF">J2S67_000190</name>
</gene>
<dbReference type="PANTHER" id="PTHR42734:SF5">
    <property type="entry name" value="IRON TRANSPORT SYSTEM ATP-BINDING PROTEIN HI_0361-RELATED"/>
    <property type="match status" value="1"/>
</dbReference>
<evidence type="ECO:0000313" key="6">
    <source>
        <dbReference type="EMBL" id="MDR7292922.1"/>
    </source>
</evidence>
<dbReference type="InterPro" id="IPR003593">
    <property type="entry name" value="AAA+_ATPase"/>
</dbReference>
<proteinExistence type="inferred from homology"/>
<dbReference type="SMART" id="SM00382">
    <property type="entry name" value="AAA"/>
    <property type="match status" value="1"/>
</dbReference>
<dbReference type="Proteomes" id="UP001180715">
    <property type="component" value="Unassembled WGS sequence"/>
</dbReference>
<accession>A0ABU1YX59</accession>
<reference evidence="6" key="1">
    <citation type="submission" date="2023-07" db="EMBL/GenBank/DDBJ databases">
        <title>Sequencing the genomes of 1000 actinobacteria strains.</title>
        <authorList>
            <person name="Klenk H.-P."/>
        </authorList>
    </citation>
    <scope>NUCLEOTIDE SEQUENCE</scope>
    <source>
        <strain evidence="6">DSM 13068</strain>
    </source>
</reference>
<dbReference type="Gene3D" id="3.40.50.300">
    <property type="entry name" value="P-loop containing nucleotide triphosphate hydrolases"/>
    <property type="match status" value="1"/>
</dbReference>
<keyword evidence="3" id="KW-0547">Nucleotide-binding</keyword>
<dbReference type="PROSITE" id="PS50893">
    <property type="entry name" value="ABC_TRANSPORTER_2"/>
    <property type="match status" value="1"/>
</dbReference>
<dbReference type="PANTHER" id="PTHR42734">
    <property type="entry name" value="METAL TRANSPORT SYSTEM ATP-BINDING PROTEIN TM_0124-RELATED"/>
    <property type="match status" value="1"/>
</dbReference>
<evidence type="ECO:0000256" key="1">
    <source>
        <dbReference type="ARBA" id="ARBA00005417"/>
    </source>
</evidence>
<keyword evidence="7" id="KW-1185">Reference proteome</keyword>